<sequence length="68" mass="7673">MACKFCPKIRSTDLLFVLIAGGAFYGVYTHQIAALEATKKHIENPRKIQKTDSHQDKNMPESLNLNEP</sequence>
<dbReference type="Proteomes" id="UP000509742">
    <property type="component" value="Chromosome"/>
</dbReference>
<dbReference type="OrthoDB" id="5329265at2"/>
<gene>
    <name evidence="2" type="ORF">NHP190020_17010</name>
    <name evidence="3" type="ORF">SNTW_16400</name>
</gene>
<protein>
    <submittedName>
        <fullName evidence="3">Uncharacterized protein</fullName>
    </submittedName>
</protein>
<reference evidence="2 5" key="2">
    <citation type="submission" date="2020-04" db="EMBL/GenBank/DDBJ databases">
        <title>Genomic analysis of gastric non-Helicobacter pylori Helicobacters isolated in Japan.</title>
        <authorList>
            <person name="Suzuki M."/>
            <person name="Rimbara E."/>
        </authorList>
    </citation>
    <scope>NUCLEOTIDE SEQUENCE [LARGE SCALE GENOMIC DNA]</scope>
    <source>
        <strain evidence="2 5">NHP19-0020</strain>
    </source>
</reference>
<feature type="compositionally biased region" description="Basic and acidic residues" evidence="1">
    <location>
        <begin position="43"/>
        <end position="59"/>
    </location>
</feature>
<dbReference type="AlphaFoldDB" id="A0A6J4D0K9"/>
<accession>A0A6J4D0K9</accession>
<dbReference type="RefSeq" id="WP_050780190.1">
    <property type="nucleotide sequence ID" value="NZ_AP019774.1"/>
</dbReference>
<feature type="region of interest" description="Disordered" evidence="1">
    <location>
        <begin position="43"/>
        <end position="68"/>
    </location>
</feature>
<evidence type="ECO:0000313" key="3">
    <source>
        <dbReference type="EMBL" id="BCD70995.1"/>
    </source>
</evidence>
<reference evidence="3 4" key="1">
    <citation type="submission" date="2019-06" db="EMBL/GenBank/DDBJ databases">
        <title>Complete genome sequence of Helicobacter suis SNTW101c.</title>
        <authorList>
            <person name="Rimbara E."/>
            <person name="Suzuki M."/>
            <person name="Matsui H."/>
            <person name="Nakamura M."/>
            <person name="Mori S."/>
            <person name="Shibayama K."/>
        </authorList>
    </citation>
    <scope>NUCLEOTIDE SEQUENCE [LARGE SCALE GENOMIC DNA]</scope>
    <source>
        <strain evidence="3 4">SNTW101c</strain>
    </source>
</reference>
<dbReference type="EMBL" id="AP023036">
    <property type="protein sequence ID" value="BCD46662.1"/>
    <property type="molecule type" value="Genomic_DNA"/>
</dbReference>
<evidence type="ECO:0000313" key="4">
    <source>
        <dbReference type="Proteomes" id="UP000317935"/>
    </source>
</evidence>
<proteinExistence type="predicted"/>
<evidence type="ECO:0000256" key="1">
    <source>
        <dbReference type="SAM" id="MobiDB-lite"/>
    </source>
</evidence>
<evidence type="ECO:0000313" key="5">
    <source>
        <dbReference type="Proteomes" id="UP000509742"/>
    </source>
</evidence>
<dbReference type="Proteomes" id="UP000317935">
    <property type="component" value="Chromosome"/>
</dbReference>
<keyword evidence="5" id="KW-1185">Reference proteome</keyword>
<dbReference type="EMBL" id="AP019774">
    <property type="protein sequence ID" value="BCD70995.1"/>
    <property type="molecule type" value="Genomic_DNA"/>
</dbReference>
<dbReference type="GeneID" id="56928751"/>
<organism evidence="3 4">
    <name type="scientific">Helicobacter suis</name>
    <dbReference type="NCBI Taxonomy" id="104628"/>
    <lineage>
        <taxon>Bacteria</taxon>
        <taxon>Pseudomonadati</taxon>
        <taxon>Campylobacterota</taxon>
        <taxon>Epsilonproteobacteria</taxon>
        <taxon>Campylobacterales</taxon>
        <taxon>Helicobacteraceae</taxon>
        <taxon>Helicobacter</taxon>
    </lineage>
</organism>
<name>A0A6J4D0K9_9HELI</name>
<evidence type="ECO:0000313" key="2">
    <source>
        <dbReference type="EMBL" id="BCD46662.1"/>
    </source>
</evidence>